<evidence type="ECO:0000313" key="1">
    <source>
        <dbReference type="EMBL" id="KAI8433977.1"/>
    </source>
</evidence>
<accession>A0ACC0KBX3</accession>
<dbReference type="Proteomes" id="UP001064048">
    <property type="component" value="Chromosome 21"/>
</dbReference>
<organism evidence="1 2">
    <name type="scientific">Choristoneura fumiferana</name>
    <name type="common">Spruce budworm moth</name>
    <name type="synonym">Archips fumiferana</name>
    <dbReference type="NCBI Taxonomy" id="7141"/>
    <lineage>
        <taxon>Eukaryota</taxon>
        <taxon>Metazoa</taxon>
        <taxon>Ecdysozoa</taxon>
        <taxon>Arthropoda</taxon>
        <taxon>Hexapoda</taxon>
        <taxon>Insecta</taxon>
        <taxon>Pterygota</taxon>
        <taxon>Neoptera</taxon>
        <taxon>Endopterygota</taxon>
        <taxon>Lepidoptera</taxon>
        <taxon>Glossata</taxon>
        <taxon>Ditrysia</taxon>
        <taxon>Tortricoidea</taxon>
        <taxon>Tortricidae</taxon>
        <taxon>Tortricinae</taxon>
        <taxon>Choristoneura</taxon>
    </lineage>
</organism>
<protein>
    <submittedName>
        <fullName evidence="1">Uncharacterized protein</fullName>
    </submittedName>
</protein>
<name>A0ACC0KBX3_CHOFU</name>
<comment type="caution">
    <text evidence="1">The sequence shown here is derived from an EMBL/GenBank/DDBJ whole genome shotgun (WGS) entry which is preliminary data.</text>
</comment>
<dbReference type="EMBL" id="CM046121">
    <property type="protein sequence ID" value="KAI8433977.1"/>
    <property type="molecule type" value="Genomic_DNA"/>
</dbReference>
<proteinExistence type="predicted"/>
<keyword evidence="2" id="KW-1185">Reference proteome</keyword>
<gene>
    <name evidence="1" type="ORF">MSG28_012128</name>
</gene>
<evidence type="ECO:0000313" key="2">
    <source>
        <dbReference type="Proteomes" id="UP001064048"/>
    </source>
</evidence>
<sequence length="391" mass="43412">MYLRTFLIVSVISFAFGYDRKITSKLNPDCASCSENTTLVYIRADGDNNTVHHLWDFTRGAPTMITAVTGLNSSLTVSWFKDKPENFLFSEEPMYSFAMAIPEIYEYNDLNDLGHMDGRSAGRGIPLGGRRWARQDSVLTERRAMLLMQARARSRNGTVAVKLDFFPSSGFSPELPHLIHTSNSSLLDVQLVNMSATRGFNSSRFALRLLLVGTEDDRGTMVEDVVKSLDDEHTPGVFEIIELKTPVCARGGGGGGGGGGFLQFRPVAYTEPERGVTTSTVVHTSHFNRTHLEKSTTLFTFYRDHINVELLIRDVFVSFGEPGDGFYRQHNYTAWSTTFGYGAPPVETFSLLVILVICIGLSVPAVLAVSGAVYVAARRCRPHPHRRLDDH</sequence>
<reference evidence="1 2" key="1">
    <citation type="journal article" date="2022" name="Genome Biol. Evol.">
        <title>The Spruce Budworm Genome: Reconstructing the Evolutionary History of Antifreeze Proteins.</title>
        <authorList>
            <person name="Beliveau C."/>
            <person name="Gagne P."/>
            <person name="Picq S."/>
            <person name="Vernygora O."/>
            <person name="Keeling C.I."/>
            <person name="Pinkney K."/>
            <person name="Doucet D."/>
            <person name="Wen F."/>
            <person name="Johnston J.S."/>
            <person name="Maaroufi H."/>
            <person name="Boyle B."/>
            <person name="Laroche J."/>
            <person name="Dewar K."/>
            <person name="Juretic N."/>
            <person name="Blackburn G."/>
            <person name="Nisole A."/>
            <person name="Brunet B."/>
            <person name="Brandao M."/>
            <person name="Lumley L."/>
            <person name="Duan J."/>
            <person name="Quan G."/>
            <person name="Lucarotti C.J."/>
            <person name="Roe A.D."/>
            <person name="Sperling F.A.H."/>
            <person name="Levesque R.C."/>
            <person name="Cusson M."/>
        </authorList>
    </citation>
    <scope>NUCLEOTIDE SEQUENCE [LARGE SCALE GENOMIC DNA]</scope>
    <source>
        <strain evidence="1">Glfc:IPQL:Cfum</strain>
    </source>
</reference>